<evidence type="ECO:0000256" key="3">
    <source>
        <dbReference type="ARBA" id="ARBA00023274"/>
    </source>
</evidence>
<dbReference type="EMBL" id="MF101434">
    <property type="protein sequence ID" value="ARW64787.1"/>
    <property type="molecule type" value="Genomic_DNA"/>
</dbReference>
<keyword evidence="6" id="KW-0150">Chloroplast</keyword>
<dbReference type="HAMAP" id="MF_00514">
    <property type="entry name" value="Ribosomal_bL35"/>
    <property type="match status" value="1"/>
</dbReference>
<evidence type="ECO:0000256" key="5">
    <source>
        <dbReference type="HAMAP-Rule" id="MF_00514"/>
    </source>
</evidence>
<dbReference type="PRINTS" id="PR00064">
    <property type="entry name" value="RIBOSOMALL35"/>
</dbReference>
<dbReference type="Gene3D" id="4.10.410.60">
    <property type="match status" value="1"/>
</dbReference>
<organism evidence="6">
    <name type="scientific">Herposiphonia versicolor</name>
    <dbReference type="NCBI Taxonomy" id="2007163"/>
    <lineage>
        <taxon>Eukaryota</taxon>
        <taxon>Rhodophyta</taxon>
        <taxon>Florideophyceae</taxon>
        <taxon>Rhodymeniophycidae</taxon>
        <taxon>Ceramiales</taxon>
        <taxon>Rhodomelaceae</taxon>
        <taxon>Herposiphonieae</taxon>
        <taxon>Herposiphonia</taxon>
    </lineage>
</organism>
<sequence length="66" mass="7686">MYKLKTNQSVCKRFKSTNNGKLLKRKSCKSHLLQKKSSKRKRRLSKLSIVGFCDKVNIVSNLPYLN</sequence>
<dbReference type="Pfam" id="PF01632">
    <property type="entry name" value="Ribosomal_L35p"/>
    <property type="match status" value="1"/>
</dbReference>
<proteinExistence type="inferred from homology"/>
<keyword evidence="2 5" id="KW-0689">Ribosomal protein</keyword>
<gene>
    <name evidence="5 6" type="primary">rpl35</name>
</gene>
<geneLocation type="chloroplast" evidence="6"/>
<reference evidence="6" key="1">
    <citation type="journal article" date="2017" name="J. Phycol.">
        <title>Analysis of chloroplast genomes and a supermatrix inform reclassification of the Rhodomelaceae (Rhodophyta).</title>
        <authorList>
            <person name="Diaz-Tapia P."/>
            <person name="Maggs C.A."/>
            <person name="West J.A."/>
            <person name="Verbruggen H."/>
        </authorList>
    </citation>
    <scope>NUCLEOTIDE SEQUENCE</scope>
    <source>
        <strain evidence="6">PD852</strain>
    </source>
</reference>
<protein>
    <recommendedName>
        <fullName evidence="4 5">Large ribosomal subunit protein bL35c</fullName>
    </recommendedName>
</protein>
<dbReference type="PANTHER" id="PTHR33343:SF1">
    <property type="entry name" value="LARGE RIBOSOMAL SUBUNIT PROTEIN BL35M"/>
    <property type="match status" value="1"/>
</dbReference>
<evidence type="ECO:0000256" key="1">
    <source>
        <dbReference type="ARBA" id="ARBA00006598"/>
    </source>
</evidence>
<dbReference type="GO" id="GO:0009507">
    <property type="term" value="C:chloroplast"/>
    <property type="evidence" value="ECO:0007669"/>
    <property type="project" value="UniProtKB-SubCell"/>
</dbReference>
<dbReference type="NCBIfam" id="TIGR00001">
    <property type="entry name" value="rpmI_bact"/>
    <property type="match status" value="1"/>
</dbReference>
<evidence type="ECO:0000256" key="2">
    <source>
        <dbReference type="ARBA" id="ARBA00022980"/>
    </source>
</evidence>
<comment type="similarity">
    <text evidence="1 5">Belongs to the bacterial ribosomal protein bL35 family.</text>
</comment>
<dbReference type="InterPro" id="IPR021137">
    <property type="entry name" value="Ribosomal_bL35-like"/>
</dbReference>
<evidence type="ECO:0000256" key="4">
    <source>
        <dbReference type="ARBA" id="ARBA00072523"/>
    </source>
</evidence>
<dbReference type="FunFam" id="4.10.410.60:FF:000001">
    <property type="entry name" value="50S ribosomal protein L35"/>
    <property type="match status" value="1"/>
</dbReference>
<evidence type="ECO:0000313" key="6">
    <source>
        <dbReference type="EMBL" id="ARW64787.1"/>
    </source>
</evidence>
<dbReference type="InterPro" id="IPR018265">
    <property type="entry name" value="Ribosomal_bL35_CS"/>
</dbReference>
<dbReference type="GO" id="GO:0003735">
    <property type="term" value="F:structural constituent of ribosome"/>
    <property type="evidence" value="ECO:0007669"/>
    <property type="project" value="InterPro"/>
</dbReference>
<dbReference type="GO" id="GO:0015934">
    <property type="term" value="C:large ribosomal subunit"/>
    <property type="evidence" value="ECO:0007669"/>
    <property type="project" value="TreeGrafter"/>
</dbReference>
<keyword evidence="6" id="KW-0934">Plastid</keyword>
<keyword evidence="3 5" id="KW-0687">Ribonucleoprotein</keyword>
<dbReference type="InterPro" id="IPR037229">
    <property type="entry name" value="Ribosomal_bL35_sf"/>
</dbReference>
<dbReference type="InterPro" id="IPR001706">
    <property type="entry name" value="Ribosomal_bL35"/>
</dbReference>
<dbReference type="GeneID" id="33357894"/>
<dbReference type="PROSITE" id="PS00936">
    <property type="entry name" value="RIBOSOMAL_L35"/>
    <property type="match status" value="1"/>
</dbReference>
<dbReference type="GO" id="GO:0006412">
    <property type="term" value="P:translation"/>
    <property type="evidence" value="ECO:0007669"/>
    <property type="project" value="UniProtKB-UniRule"/>
</dbReference>
<dbReference type="AlphaFoldDB" id="A0A1Z1MFD3"/>
<name>A0A1Z1MFD3_9FLOR</name>
<dbReference type="PANTHER" id="PTHR33343">
    <property type="entry name" value="54S RIBOSOMAL PROTEIN BL35M"/>
    <property type="match status" value="1"/>
</dbReference>
<comment type="subcellular location">
    <subcellularLocation>
        <location evidence="5">Plastid</location>
        <location evidence="5">Chloroplast</location>
    </subcellularLocation>
</comment>
<accession>A0A1Z1MFD3</accession>
<dbReference type="SUPFAM" id="SSF143034">
    <property type="entry name" value="L35p-like"/>
    <property type="match status" value="1"/>
</dbReference>
<dbReference type="RefSeq" id="YP_009395807.1">
    <property type="nucleotide sequence ID" value="NC_035279.1"/>
</dbReference>